<dbReference type="EMBL" id="CP002546">
    <property type="protein sequence ID" value="ADY57826.1"/>
    <property type="molecule type" value="Genomic_DNA"/>
</dbReference>
<gene>
    <name evidence="1" type="ordered locus">Plabr_0196</name>
</gene>
<dbReference type="STRING" id="756272.Plabr_0196"/>
<proteinExistence type="predicted"/>
<dbReference type="Proteomes" id="UP000006860">
    <property type="component" value="Chromosome"/>
</dbReference>
<evidence type="ECO:0000313" key="2">
    <source>
        <dbReference type="Proteomes" id="UP000006860"/>
    </source>
</evidence>
<dbReference type="KEGG" id="pbs:Plabr_0196"/>
<accession>F0SNJ2</accession>
<evidence type="ECO:0008006" key="3">
    <source>
        <dbReference type="Google" id="ProtNLM"/>
    </source>
</evidence>
<dbReference type="eggNOG" id="ENOG502Z7T2">
    <property type="taxonomic scope" value="Bacteria"/>
</dbReference>
<reference evidence="2" key="1">
    <citation type="submission" date="2011-02" db="EMBL/GenBank/DDBJ databases">
        <title>The complete genome of Planctomyces brasiliensis DSM 5305.</title>
        <authorList>
            <person name="Lucas S."/>
            <person name="Copeland A."/>
            <person name="Lapidus A."/>
            <person name="Bruce D."/>
            <person name="Goodwin L."/>
            <person name="Pitluck S."/>
            <person name="Kyrpides N."/>
            <person name="Mavromatis K."/>
            <person name="Pagani I."/>
            <person name="Ivanova N."/>
            <person name="Ovchinnikova G."/>
            <person name="Lu M."/>
            <person name="Detter J.C."/>
            <person name="Han C."/>
            <person name="Land M."/>
            <person name="Hauser L."/>
            <person name="Markowitz V."/>
            <person name="Cheng J.-F."/>
            <person name="Hugenholtz P."/>
            <person name="Woyke T."/>
            <person name="Wu D."/>
            <person name="Tindall B."/>
            <person name="Pomrenke H.G."/>
            <person name="Brambilla E."/>
            <person name="Klenk H.-P."/>
            <person name="Eisen J.A."/>
        </authorList>
    </citation>
    <scope>NUCLEOTIDE SEQUENCE [LARGE SCALE GENOMIC DNA]</scope>
    <source>
        <strain evidence="2">ATCC 49424 / DSM 5305 / JCM 21570 / NBRC 103401 / IFAM 1448</strain>
    </source>
</reference>
<sequence>MSIDKPSLLSQVTPTKKMAPRRILLYGVDGIGKSTFGAEAPKPIFINVEKGLDDIDAHAFPRAESYQDVMKQTYALATEEHDFQTLVVDTADWFERFIVHYICEKTGANSINDPYNDEVNFNKGIDLVLDWWEKWIDLADKCQEERGMNIILLAHCHTPKFKDPTTDSYHRYEPKLSKASSERLREWVHEVLFATYEVFTEEKDEGFKQKRNVGHGSGRRVLKTVRAPSHEAKNRLAGMPDEIELKFSEYWKYVKGAHSNGASV</sequence>
<dbReference type="OrthoDB" id="5413799at2"/>
<dbReference type="Pfam" id="PF13479">
    <property type="entry name" value="AAA_24"/>
    <property type="match status" value="1"/>
</dbReference>
<dbReference type="AlphaFoldDB" id="F0SNJ2"/>
<name>F0SNJ2_RUBBR</name>
<dbReference type="RefSeq" id="WP_013626570.1">
    <property type="nucleotide sequence ID" value="NC_015174.1"/>
</dbReference>
<evidence type="ECO:0000313" key="1">
    <source>
        <dbReference type="EMBL" id="ADY57826.1"/>
    </source>
</evidence>
<organism evidence="1 2">
    <name type="scientific">Rubinisphaera brasiliensis (strain ATCC 49424 / DSM 5305 / JCM 21570 / IAM 15109 / NBRC 103401 / IFAM 1448)</name>
    <name type="common">Planctomyces brasiliensis</name>
    <dbReference type="NCBI Taxonomy" id="756272"/>
    <lineage>
        <taxon>Bacteria</taxon>
        <taxon>Pseudomonadati</taxon>
        <taxon>Planctomycetota</taxon>
        <taxon>Planctomycetia</taxon>
        <taxon>Planctomycetales</taxon>
        <taxon>Planctomycetaceae</taxon>
        <taxon>Rubinisphaera</taxon>
    </lineage>
</organism>
<dbReference type="HOGENOM" id="CLU_061766_0_0_0"/>
<protein>
    <recommendedName>
        <fullName evidence="3">Phage protein</fullName>
    </recommendedName>
</protein>
<keyword evidence="2" id="KW-1185">Reference proteome</keyword>